<dbReference type="Pfam" id="PF01008">
    <property type="entry name" value="IF-2B"/>
    <property type="match status" value="1"/>
</dbReference>
<evidence type="ECO:0000313" key="2">
    <source>
        <dbReference type="EMBL" id="MBD3870287.1"/>
    </source>
</evidence>
<name>A0A8J7CEG1_9BACT</name>
<sequence length="185" mass="19747">ASCLSRLARRAAVLEELPDRLATNTWPLVENSQTVVTISRSSAVVAVVEGAWRRGWDGSVVVLDGTESGRGADQARRLRTSGSVVSRPDSAASEALEQPSVVVVVGADAVGRLRFVNSAGTEELLKIARCAKVEAVLVADSGKDVPEDDVDDIIRLSPLHRDAPGREWPIFEAVPLDLVTARVTE</sequence>
<dbReference type="SUPFAM" id="SSF100950">
    <property type="entry name" value="NagB/RpiA/CoA transferase-like"/>
    <property type="match status" value="1"/>
</dbReference>
<dbReference type="InterPro" id="IPR037171">
    <property type="entry name" value="NagB/RpiA_transferase-like"/>
</dbReference>
<dbReference type="InterPro" id="IPR000649">
    <property type="entry name" value="IF-2B-related"/>
</dbReference>
<dbReference type="Proteomes" id="UP000598633">
    <property type="component" value="Unassembled WGS sequence"/>
</dbReference>
<protein>
    <submittedName>
        <fullName evidence="2">Uncharacterized protein</fullName>
    </submittedName>
</protein>
<organism evidence="2 3">
    <name type="scientific">Candidatus Sulfomarinibacter kjeldsenii</name>
    <dbReference type="NCBI Taxonomy" id="2885994"/>
    <lineage>
        <taxon>Bacteria</taxon>
        <taxon>Pseudomonadati</taxon>
        <taxon>Acidobacteriota</taxon>
        <taxon>Thermoanaerobaculia</taxon>
        <taxon>Thermoanaerobaculales</taxon>
        <taxon>Candidatus Sulfomarinibacteraceae</taxon>
        <taxon>Candidatus Sulfomarinibacter</taxon>
    </lineage>
</organism>
<evidence type="ECO:0000256" key="1">
    <source>
        <dbReference type="RuleBase" id="RU003814"/>
    </source>
</evidence>
<reference evidence="2 3" key="1">
    <citation type="submission" date="2020-08" db="EMBL/GenBank/DDBJ databases">
        <title>Acidobacteriota in marine sediments use diverse sulfur dissimilation pathways.</title>
        <authorList>
            <person name="Wasmund K."/>
        </authorList>
    </citation>
    <scope>NUCLEOTIDE SEQUENCE [LARGE SCALE GENOMIC DNA]</scope>
    <source>
        <strain evidence="2">MAG AM3-A</strain>
    </source>
</reference>
<comment type="caution">
    <text evidence="2">The sequence shown here is derived from an EMBL/GenBank/DDBJ whole genome shotgun (WGS) entry which is preliminary data.</text>
</comment>
<dbReference type="InterPro" id="IPR042529">
    <property type="entry name" value="IF_2B-like_C"/>
</dbReference>
<proteinExistence type="inferred from homology"/>
<comment type="similarity">
    <text evidence="1">Belongs to the eIF-2B alpha/beta/delta subunits family.</text>
</comment>
<accession>A0A8J7CEG1</accession>
<dbReference type="AlphaFoldDB" id="A0A8J7CEG1"/>
<evidence type="ECO:0000313" key="3">
    <source>
        <dbReference type="Proteomes" id="UP000598633"/>
    </source>
</evidence>
<gene>
    <name evidence="2" type="ORF">IFJ97_02870</name>
</gene>
<dbReference type="EMBL" id="JACXWA010000050">
    <property type="protein sequence ID" value="MBD3870287.1"/>
    <property type="molecule type" value="Genomic_DNA"/>
</dbReference>
<feature type="non-terminal residue" evidence="2">
    <location>
        <position position="1"/>
    </location>
</feature>
<dbReference type="Gene3D" id="3.40.50.10470">
    <property type="entry name" value="Translation initiation factor eif-2b, domain 2"/>
    <property type="match status" value="1"/>
</dbReference>